<accession>A0A370GYP8</accession>
<comment type="similarity">
    <text evidence="1">Belongs to the UPF0738 family.</text>
</comment>
<name>A0A370GYP8_9BACI</name>
<comment type="caution">
    <text evidence="2">The sequence shown here is derived from an EMBL/GenBank/DDBJ whole genome shotgun (WGS) entry which is preliminary data.</text>
</comment>
<evidence type="ECO:0000313" key="2">
    <source>
        <dbReference type="EMBL" id="RDI47754.1"/>
    </source>
</evidence>
<dbReference type="Pfam" id="PF19785">
    <property type="entry name" value="UPF0738"/>
    <property type="match status" value="1"/>
</dbReference>
<dbReference type="Proteomes" id="UP000255326">
    <property type="component" value="Unassembled WGS sequence"/>
</dbReference>
<dbReference type="EMBL" id="QQAY01000001">
    <property type="protein sequence ID" value="RDI47754.1"/>
    <property type="molecule type" value="Genomic_DNA"/>
</dbReference>
<dbReference type="OrthoDB" id="2966478at2"/>
<reference evidence="2 3" key="1">
    <citation type="submission" date="2018-07" db="EMBL/GenBank/DDBJ databases">
        <title>Genomic Encyclopedia of Type Strains, Phase IV (KMG-IV): sequencing the most valuable type-strain genomes for metagenomic binning, comparative biology and taxonomic classification.</title>
        <authorList>
            <person name="Goeker M."/>
        </authorList>
    </citation>
    <scope>NUCLEOTIDE SEQUENCE [LARGE SCALE GENOMIC DNA]</scope>
    <source>
        <strain evidence="2 3">DSM 25281</strain>
    </source>
</reference>
<dbReference type="InterPro" id="IPR020908">
    <property type="entry name" value="UPF0738"/>
</dbReference>
<organism evidence="2 3">
    <name type="scientific">Falsibacillus pallidus</name>
    <dbReference type="NCBI Taxonomy" id="493781"/>
    <lineage>
        <taxon>Bacteria</taxon>
        <taxon>Bacillati</taxon>
        <taxon>Bacillota</taxon>
        <taxon>Bacilli</taxon>
        <taxon>Bacillales</taxon>
        <taxon>Bacillaceae</taxon>
        <taxon>Falsibacillus</taxon>
    </lineage>
</organism>
<evidence type="ECO:0000313" key="3">
    <source>
        <dbReference type="Proteomes" id="UP000255326"/>
    </source>
</evidence>
<protein>
    <recommendedName>
        <fullName evidence="1">UPF0738 protein DFR59_101417</fullName>
    </recommendedName>
</protein>
<dbReference type="RefSeq" id="WP_114743957.1">
    <property type="nucleotide sequence ID" value="NZ_QQAY01000001.1"/>
</dbReference>
<gene>
    <name evidence="2" type="ORF">DFR59_101417</name>
</gene>
<proteinExistence type="inferred from homology"/>
<dbReference type="AlphaFoldDB" id="A0A370GYP8"/>
<evidence type="ECO:0000256" key="1">
    <source>
        <dbReference type="HAMAP-Rule" id="MF_01861"/>
    </source>
</evidence>
<keyword evidence="3" id="KW-1185">Reference proteome</keyword>
<sequence>MRKTLQLKNAEKLSNALILHSEEKYPLSELKPAGQLIVDSDAVAFVYLAETEEDYVYIYLPESVWGDMKSALDEQITIKAVSGDEELVLENIHEELAYLIENIEGNSNYGEEMVKKAESVFLSK</sequence>
<dbReference type="HAMAP" id="MF_01861">
    <property type="entry name" value="UPF0738"/>
    <property type="match status" value="1"/>
</dbReference>